<dbReference type="GO" id="GO:0043565">
    <property type="term" value="F:sequence-specific DNA binding"/>
    <property type="evidence" value="ECO:0007669"/>
    <property type="project" value="TreeGrafter"/>
</dbReference>
<dbReference type="CDD" id="cd08422">
    <property type="entry name" value="PBP2_CrgA_like"/>
    <property type="match status" value="1"/>
</dbReference>
<dbReference type="OrthoDB" id="9786526at2"/>
<dbReference type="PANTHER" id="PTHR30537:SF5">
    <property type="entry name" value="HTH-TYPE TRANSCRIPTIONAL ACTIVATOR TTDR-RELATED"/>
    <property type="match status" value="1"/>
</dbReference>
<dbReference type="InterPro" id="IPR000847">
    <property type="entry name" value="LysR_HTH_N"/>
</dbReference>
<dbReference type="AlphaFoldDB" id="A0A085JKP0"/>
<dbReference type="InterPro" id="IPR005119">
    <property type="entry name" value="LysR_subst-bd"/>
</dbReference>
<evidence type="ECO:0000313" key="7">
    <source>
        <dbReference type="Proteomes" id="UP000028602"/>
    </source>
</evidence>
<dbReference type="PROSITE" id="PS50931">
    <property type="entry name" value="HTH_LYSR"/>
    <property type="match status" value="1"/>
</dbReference>
<evidence type="ECO:0000256" key="4">
    <source>
        <dbReference type="ARBA" id="ARBA00023163"/>
    </source>
</evidence>
<dbReference type="EMBL" id="JMPR01000018">
    <property type="protein sequence ID" value="KFD21036.1"/>
    <property type="molecule type" value="Genomic_DNA"/>
</dbReference>
<dbReference type="SUPFAM" id="SSF46785">
    <property type="entry name" value="Winged helix' DNA-binding domain"/>
    <property type="match status" value="1"/>
</dbReference>
<dbReference type="Proteomes" id="UP000028602">
    <property type="component" value="Unassembled WGS sequence"/>
</dbReference>
<dbReference type="eggNOG" id="COG0583">
    <property type="taxonomic scope" value="Bacteria"/>
</dbReference>
<dbReference type="InterPro" id="IPR058163">
    <property type="entry name" value="LysR-type_TF_proteobact-type"/>
</dbReference>
<evidence type="ECO:0000256" key="2">
    <source>
        <dbReference type="ARBA" id="ARBA00023015"/>
    </source>
</evidence>
<name>A0A085JKP0_9GAMM</name>
<organism evidence="6 7">
    <name type="scientific">Tatumella ptyseos ATCC 33301</name>
    <dbReference type="NCBI Taxonomy" id="1005995"/>
    <lineage>
        <taxon>Bacteria</taxon>
        <taxon>Pseudomonadati</taxon>
        <taxon>Pseudomonadota</taxon>
        <taxon>Gammaproteobacteria</taxon>
        <taxon>Enterobacterales</taxon>
        <taxon>Erwiniaceae</taxon>
        <taxon>Tatumella</taxon>
    </lineage>
</organism>
<dbReference type="Pfam" id="PF00126">
    <property type="entry name" value="HTH_1"/>
    <property type="match status" value="1"/>
</dbReference>
<dbReference type="InterPro" id="IPR036388">
    <property type="entry name" value="WH-like_DNA-bd_sf"/>
</dbReference>
<evidence type="ECO:0000259" key="5">
    <source>
        <dbReference type="PROSITE" id="PS50931"/>
    </source>
</evidence>
<dbReference type="RefSeq" id="WP_029990559.1">
    <property type="nucleotide sequence ID" value="NZ_ATMJ01000027.1"/>
</dbReference>
<protein>
    <submittedName>
        <fullName evidence="6">LysR family transcriptional regulator</fullName>
    </submittedName>
</protein>
<keyword evidence="3" id="KW-0238">DNA-binding</keyword>
<evidence type="ECO:0000256" key="1">
    <source>
        <dbReference type="ARBA" id="ARBA00009437"/>
    </source>
</evidence>
<evidence type="ECO:0000256" key="3">
    <source>
        <dbReference type="ARBA" id="ARBA00023125"/>
    </source>
</evidence>
<keyword evidence="2" id="KW-0805">Transcription regulation</keyword>
<sequence>MQQGENLQAMYIFARVVEQQSFSLAAGVLGISTATVSREIAALENRLAMKLLHRTTRKVSVTECGLLYYRYCESLSRQVSAADDFIHRMHSQPAGQVRLVAPVTYGCQCIVPVLQPFMQQNIHVRVDLDLNDREPDMIHDDIDVAIVVRQRPPDQGLSQPLSVIPWGLYATEAYLDRHPVLTSPEQLSRHQLLTFHGPAHQAALSFRKEKKRIEVNAVSRFRANNSMALLTAACAGAGIACLPSYMVHQALAEGTLRPVLPEWQLPGYHSYLLRKVQETFSSPVTRLCDLLTEKLRDA</sequence>
<dbReference type="FunFam" id="1.10.10.10:FF:000001">
    <property type="entry name" value="LysR family transcriptional regulator"/>
    <property type="match status" value="1"/>
</dbReference>
<evidence type="ECO:0000313" key="6">
    <source>
        <dbReference type="EMBL" id="KFD21036.1"/>
    </source>
</evidence>
<reference evidence="6 7" key="1">
    <citation type="submission" date="2014-05" db="EMBL/GenBank/DDBJ databases">
        <title>ATOL: Assembling a taxonomically balanced genome-scale reconstruction of the evolutionary history of the Enterobacteriaceae.</title>
        <authorList>
            <person name="Plunkett G.III."/>
            <person name="Neeno-Eckwall E.C."/>
            <person name="Glasner J.D."/>
            <person name="Perna N.T."/>
        </authorList>
    </citation>
    <scope>NUCLEOTIDE SEQUENCE [LARGE SCALE GENOMIC DNA]</scope>
    <source>
        <strain evidence="6 7">ATCC 33301</strain>
    </source>
</reference>
<dbReference type="GO" id="GO:0006351">
    <property type="term" value="P:DNA-templated transcription"/>
    <property type="evidence" value="ECO:0007669"/>
    <property type="project" value="TreeGrafter"/>
</dbReference>
<feature type="domain" description="HTH lysR-type" evidence="5">
    <location>
        <begin position="5"/>
        <end position="62"/>
    </location>
</feature>
<proteinExistence type="inferred from homology"/>
<comment type="caution">
    <text evidence="6">The sequence shown here is derived from an EMBL/GenBank/DDBJ whole genome shotgun (WGS) entry which is preliminary data.</text>
</comment>
<dbReference type="InterPro" id="IPR036390">
    <property type="entry name" value="WH_DNA-bd_sf"/>
</dbReference>
<dbReference type="Gene3D" id="1.10.10.10">
    <property type="entry name" value="Winged helix-like DNA-binding domain superfamily/Winged helix DNA-binding domain"/>
    <property type="match status" value="1"/>
</dbReference>
<keyword evidence="4" id="KW-0804">Transcription</keyword>
<accession>A0A085JKP0</accession>
<dbReference type="Pfam" id="PF03466">
    <property type="entry name" value="LysR_substrate"/>
    <property type="match status" value="1"/>
</dbReference>
<keyword evidence="7" id="KW-1185">Reference proteome</keyword>
<dbReference type="Gene3D" id="3.40.190.290">
    <property type="match status" value="1"/>
</dbReference>
<comment type="similarity">
    <text evidence="1">Belongs to the LysR transcriptional regulatory family.</text>
</comment>
<gene>
    <name evidence="6" type="ORF">GTPT_0975</name>
</gene>
<dbReference type="PANTHER" id="PTHR30537">
    <property type="entry name" value="HTH-TYPE TRANSCRIPTIONAL REGULATOR"/>
    <property type="match status" value="1"/>
</dbReference>
<dbReference type="GO" id="GO:0003700">
    <property type="term" value="F:DNA-binding transcription factor activity"/>
    <property type="evidence" value="ECO:0007669"/>
    <property type="project" value="InterPro"/>
</dbReference>
<dbReference type="SUPFAM" id="SSF53850">
    <property type="entry name" value="Periplasmic binding protein-like II"/>
    <property type="match status" value="1"/>
</dbReference>